<comment type="caution">
    <text evidence="5">The sequence shown here is derived from an EMBL/GenBank/DDBJ whole genome shotgun (WGS) entry which is preliminary data.</text>
</comment>
<dbReference type="EMBL" id="VIIS01000241">
    <property type="protein sequence ID" value="KAF0311380.1"/>
    <property type="molecule type" value="Genomic_DNA"/>
</dbReference>
<gene>
    <name evidence="5" type="primary">CUO7_4</name>
    <name evidence="5" type="ORF">FJT64_017777</name>
</gene>
<organism evidence="5 6">
    <name type="scientific">Amphibalanus amphitrite</name>
    <name type="common">Striped barnacle</name>
    <name type="synonym">Balanus amphitrite</name>
    <dbReference type="NCBI Taxonomy" id="1232801"/>
    <lineage>
        <taxon>Eukaryota</taxon>
        <taxon>Metazoa</taxon>
        <taxon>Ecdysozoa</taxon>
        <taxon>Arthropoda</taxon>
        <taxon>Crustacea</taxon>
        <taxon>Multicrustacea</taxon>
        <taxon>Cirripedia</taxon>
        <taxon>Thoracica</taxon>
        <taxon>Thoracicalcarea</taxon>
        <taxon>Balanomorpha</taxon>
        <taxon>Balanoidea</taxon>
        <taxon>Balanidae</taxon>
        <taxon>Amphibalaninae</taxon>
        <taxon>Amphibalanus</taxon>
    </lineage>
</organism>
<evidence type="ECO:0000256" key="1">
    <source>
        <dbReference type="ARBA" id="ARBA00022460"/>
    </source>
</evidence>
<dbReference type="GO" id="GO:0008010">
    <property type="term" value="F:structural constituent of chitin-based larval cuticle"/>
    <property type="evidence" value="ECO:0007669"/>
    <property type="project" value="TreeGrafter"/>
</dbReference>
<dbReference type="Proteomes" id="UP000440578">
    <property type="component" value="Unassembled WGS sequence"/>
</dbReference>
<feature type="region of interest" description="Disordered" evidence="3">
    <location>
        <begin position="409"/>
        <end position="430"/>
    </location>
</feature>
<evidence type="ECO:0000313" key="6">
    <source>
        <dbReference type="Proteomes" id="UP000440578"/>
    </source>
</evidence>
<feature type="compositionally biased region" description="Pro residues" evidence="3">
    <location>
        <begin position="110"/>
        <end position="120"/>
    </location>
</feature>
<dbReference type="PANTHER" id="PTHR10380">
    <property type="entry name" value="CUTICLE PROTEIN"/>
    <property type="match status" value="1"/>
</dbReference>
<dbReference type="PANTHER" id="PTHR10380:SF224">
    <property type="entry name" value="CUTICULAR PROTEIN 12A"/>
    <property type="match status" value="1"/>
</dbReference>
<evidence type="ECO:0000256" key="2">
    <source>
        <dbReference type="PROSITE-ProRule" id="PRU00497"/>
    </source>
</evidence>
<keyword evidence="1 2" id="KW-0193">Cuticle</keyword>
<dbReference type="PROSITE" id="PS00233">
    <property type="entry name" value="CHIT_BIND_RR_1"/>
    <property type="match status" value="1"/>
</dbReference>
<dbReference type="InterPro" id="IPR050468">
    <property type="entry name" value="Cuticle_Struct_Prot"/>
</dbReference>
<proteinExistence type="predicted"/>
<keyword evidence="6" id="KW-1185">Reference proteome</keyword>
<feature type="signal peptide" evidence="4">
    <location>
        <begin position="1"/>
        <end position="16"/>
    </location>
</feature>
<dbReference type="InterPro" id="IPR031311">
    <property type="entry name" value="CHIT_BIND_RR_consensus"/>
</dbReference>
<dbReference type="Pfam" id="PF00379">
    <property type="entry name" value="Chitin_bind_4"/>
    <property type="match status" value="1"/>
</dbReference>
<evidence type="ECO:0000256" key="4">
    <source>
        <dbReference type="SAM" id="SignalP"/>
    </source>
</evidence>
<keyword evidence="4" id="KW-0732">Signal</keyword>
<name>A0A6A4X5L1_AMPAM</name>
<reference evidence="5 6" key="1">
    <citation type="submission" date="2019-07" db="EMBL/GenBank/DDBJ databases">
        <title>Draft genome assembly of a fouling barnacle, Amphibalanus amphitrite (Darwin, 1854): The first reference genome for Thecostraca.</title>
        <authorList>
            <person name="Kim W."/>
        </authorList>
    </citation>
    <scope>NUCLEOTIDE SEQUENCE [LARGE SCALE GENOMIC DNA]</scope>
    <source>
        <strain evidence="5">SNU_AA5</strain>
        <tissue evidence="5">Soma without cirri and trophi</tissue>
    </source>
</reference>
<protein>
    <submittedName>
        <fullName evidence="5">Cuticle protein 7</fullName>
    </submittedName>
</protein>
<feature type="region of interest" description="Disordered" evidence="3">
    <location>
        <begin position="110"/>
        <end position="129"/>
    </location>
</feature>
<dbReference type="GO" id="GO:0062129">
    <property type="term" value="C:chitin-based extracellular matrix"/>
    <property type="evidence" value="ECO:0007669"/>
    <property type="project" value="TreeGrafter"/>
</dbReference>
<feature type="chain" id="PRO_5025380758" evidence="4">
    <location>
        <begin position="17"/>
        <end position="440"/>
    </location>
</feature>
<dbReference type="OrthoDB" id="6159439at2759"/>
<evidence type="ECO:0000256" key="3">
    <source>
        <dbReference type="SAM" id="MobiDB-lite"/>
    </source>
</evidence>
<dbReference type="PROSITE" id="PS51155">
    <property type="entry name" value="CHIT_BIND_RR_2"/>
    <property type="match status" value="1"/>
</dbReference>
<accession>A0A6A4X5L1</accession>
<evidence type="ECO:0000313" key="5">
    <source>
        <dbReference type="EMBL" id="KAF0311380.1"/>
    </source>
</evidence>
<dbReference type="InterPro" id="IPR000618">
    <property type="entry name" value="Insect_cuticle"/>
</dbReference>
<sequence>MKMFVILFAVVAAAAAGSPGYGPTPAVRVAAAAAAPLPLVRILESESHSDDQGGYGFRFLSEDDIERQEQSADGTVTGSYSYRAPDGRLISVRYVANALGFRAESDALPTPVPTEYPTPQVPSTEAAPSVRTVQQYSAPAERPAVRQPAVEYEPVYRLPRRLSGLAGGGGGGPLGPAGPPPLPTFPQRSPFAIQELLGLNQDQRSPVSMAASLPPPTVPYSRPHFMSQPSFDQLNSMATSRMYQAAAAAAAGFLPSVSMAAGVPGGHAPTFGGFDPLRSMEQHTAQEESNGKAMPQNRVDDGVKEGTATSELKVLKLQRGRKAAQFTRACNAAETQITCRANEEELRKRLEALNTALDGVLKINDDYVEKVQEVEEIEEAEEYATRMTARHASTVKAIEYAIKLKSSGCSASETEGKPMSLAPRRDGSKATISSFLWCQK</sequence>
<dbReference type="AlphaFoldDB" id="A0A6A4X5L1"/>